<evidence type="ECO:0000313" key="3">
    <source>
        <dbReference type="EMBL" id="RKN27946.1"/>
    </source>
</evidence>
<dbReference type="AlphaFoldDB" id="A0A3A9Y8P3"/>
<dbReference type="InterPro" id="IPR013154">
    <property type="entry name" value="ADH-like_N"/>
</dbReference>
<dbReference type="InterPro" id="IPR051603">
    <property type="entry name" value="Zinc-ADH_QOR/CCCR"/>
</dbReference>
<comment type="caution">
    <text evidence="3">The sequence shown here is derived from an EMBL/GenBank/DDBJ whole genome shotgun (WGS) entry which is preliminary data.</text>
</comment>
<dbReference type="InterPro" id="IPR020843">
    <property type="entry name" value="ER"/>
</dbReference>
<name>A0A3A9Y8P3_9ACTN</name>
<dbReference type="InterPro" id="IPR036291">
    <property type="entry name" value="NAD(P)-bd_dom_sf"/>
</dbReference>
<feature type="domain" description="Enoyl reductase (ER)" evidence="2">
    <location>
        <begin position="10"/>
        <end position="302"/>
    </location>
</feature>
<dbReference type="SUPFAM" id="SSF50129">
    <property type="entry name" value="GroES-like"/>
    <property type="match status" value="1"/>
</dbReference>
<reference evidence="3 4" key="1">
    <citation type="submission" date="2018-09" db="EMBL/GenBank/DDBJ databases">
        <title>Micromonospora sp. nov. MS1-9, isolated from a root of Musa sp.</title>
        <authorList>
            <person name="Kuncharoen N."/>
            <person name="Kudo T."/>
            <person name="Ohkuma M."/>
            <person name="Yuki M."/>
            <person name="Tanasupawat S."/>
        </authorList>
    </citation>
    <scope>NUCLEOTIDE SEQUENCE [LARGE SCALE GENOMIC DNA]</scope>
    <source>
        <strain evidence="3 4">MS1-9</strain>
    </source>
</reference>
<keyword evidence="1" id="KW-0521">NADP</keyword>
<dbReference type="RefSeq" id="WP_120690617.1">
    <property type="nucleotide sequence ID" value="NZ_RAZT01000017.1"/>
</dbReference>
<dbReference type="SMART" id="SM00829">
    <property type="entry name" value="PKS_ER"/>
    <property type="match status" value="1"/>
</dbReference>
<dbReference type="PANTHER" id="PTHR44154:SF1">
    <property type="entry name" value="QUINONE OXIDOREDUCTASE"/>
    <property type="match status" value="1"/>
</dbReference>
<protein>
    <submittedName>
        <fullName evidence="3">NADP-dependent oxidoreductase</fullName>
    </submittedName>
</protein>
<dbReference type="Proteomes" id="UP000275865">
    <property type="component" value="Unassembled WGS sequence"/>
</dbReference>
<evidence type="ECO:0000259" key="2">
    <source>
        <dbReference type="SMART" id="SM00829"/>
    </source>
</evidence>
<dbReference type="InterPro" id="IPR011032">
    <property type="entry name" value="GroES-like_sf"/>
</dbReference>
<dbReference type="SUPFAM" id="SSF51735">
    <property type="entry name" value="NAD(P)-binding Rossmann-fold domains"/>
    <property type="match status" value="1"/>
</dbReference>
<evidence type="ECO:0000256" key="1">
    <source>
        <dbReference type="ARBA" id="ARBA00022857"/>
    </source>
</evidence>
<dbReference type="Gene3D" id="3.40.50.720">
    <property type="entry name" value="NAD(P)-binding Rossmann-like Domain"/>
    <property type="match status" value="1"/>
</dbReference>
<dbReference type="PANTHER" id="PTHR44154">
    <property type="entry name" value="QUINONE OXIDOREDUCTASE"/>
    <property type="match status" value="1"/>
</dbReference>
<dbReference type="EMBL" id="RAZT01000017">
    <property type="protein sequence ID" value="RKN27946.1"/>
    <property type="molecule type" value="Genomic_DNA"/>
</dbReference>
<accession>A0A3A9Y8P3</accession>
<evidence type="ECO:0000313" key="4">
    <source>
        <dbReference type="Proteomes" id="UP000275865"/>
    </source>
</evidence>
<sequence>MKAIVYRRFGGPDVLELAELPPPKMQQDSVLIRVRAAGLNPADNLIRAGALAEAMDTLFPVVPGWDVAGVVEQVGPGVTEFAEGDEVIGYLRESVLHHGSYAELVSAPVHTLVRKPSNASWAQAAGLPLAGLTAYQGMVHHLRVAPGETVLVHAAGGGVGSIAAQIAVATGATVIGTASVGNHDYLRSLGVSPVAYGPGLAERVRGHAPEGVDAVFDAAGRGALAATSDVGKPNVRAVTIADVHPGATTVYARLDLDDLRALTHMVEAGDLTIRIGATFPLERATDAQRTLESGHAAGKIILTP</sequence>
<proteinExistence type="predicted"/>
<gene>
    <name evidence="3" type="ORF">D7044_27460</name>
</gene>
<dbReference type="CDD" id="cd05289">
    <property type="entry name" value="MDR_like_2"/>
    <property type="match status" value="1"/>
</dbReference>
<dbReference type="Pfam" id="PF08240">
    <property type="entry name" value="ADH_N"/>
    <property type="match status" value="1"/>
</dbReference>
<dbReference type="Pfam" id="PF13602">
    <property type="entry name" value="ADH_zinc_N_2"/>
    <property type="match status" value="1"/>
</dbReference>
<dbReference type="GO" id="GO:0016491">
    <property type="term" value="F:oxidoreductase activity"/>
    <property type="evidence" value="ECO:0007669"/>
    <property type="project" value="InterPro"/>
</dbReference>
<dbReference type="Gene3D" id="3.90.180.10">
    <property type="entry name" value="Medium-chain alcohol dehydrogenases, catalytic domain"/>
    <property type="match status" value="1"/>
</dbReference>
<organism evidence="3 4">
    <name type="scientific">Micromonospora musae</name>
    <dbReference type="NCBI Taxonomy" id="1894970"/>
    <lineage>
        <taxon>Bacteria</taxon>
        <taxon>Bacillati</taxon>
        <taxon>Actinomycetota</taxon>
        <taxon>Actinomycetes</taxon>
        <taxon>Micromonosporales</taxon>
        <taxon>Micromonosporaceae</taxon>
        <taxon>Micromonospora</taxon>
    </lineage>
</organism>